<accession>A0ACB6Z594</accession>
<evidence type="ECO:0000313" key="2">
    <source>
        <dbReference type="Proteomes" id="UP000886501"/>
    </source>
</evidence>
<keyword evidence="2" id="KW-1185">Reference proteome</keyword>
<proteinExistence type="predicted"/>
<evidence type="ECO:0000313" key="1">
    <source>
        <dbReference type="EMBL" id="KAF9644468.1"/>
    </source>
</evidence>
<organism evidence="1 2">
    <name type="scientific">Thelephora ganbajun</name>
    <name type="common">Ganba fungus</name>
    <dbReference type="NCBI Taxonomy" id="370292"/>
    <lineage>
        <taxon>Eukaryota</taxon>
        <taxon>Fungi</taxon>
        <taxon>Dikarya</taxon>
        <taxon>Basidiomycota</taxon>
        <taxon>Agaricomycotina</taxon>
        <taxon>Agaricomycetes</taxon>
        <taxon>Thelephorales</taxon>
        <taxon>Thelephoraceae</taxon>
        <taxon>Thelephora</taxon>
    </lineage>
</organism>
<dbReference type="EMBL" id="MU118137">
    <property type="protein sequence ID" value="KAF9644468.1"/>
    <property type="molecule type" value="Genomic_DNA"/>
</dbReference>
<reference evidence="1" key="2">
    <citation type="journal article" date="2020" name="Nat. Commun.">
        <title>Large-scale genome sequencing of mycorrhizal fungi provides insights into the early evolution of symbiotic traits.</title>
        <authorList>
            <person name="Miyauchi S."/>
            <person name="Kiss E."/>
            <person name="Kuo A."/>
            <person name="Drula E."/>
            <person name="Kohler A."/>
            <person name="Sanchez-Garcia M."/>
            <person name="Morin E."/>
            <person name="Andreopoulos B."/>
            <person name="Barry K.W."/>
            <person name="Bonito G."/>
            <person name="Buee M."/>
            <person name="Carver A."/>
            <person name="Chen C."/>
            <person name="Cichocki N."/>
            <person name="Clum A."/>
            <person name="Culley D."/>
            <person name="Crous P.W."/>
            <person name="Fauchery L."/>
            <person name="Girlanda M."/>
            <person name="Hayes R.D."/>
            <person name="Keri Z."/>
            <person name="LaButti K."/>
            <person name="Lipzen A."/>
            <person name="Lombard V."/>
            <person name="Magnuson J."/>
            <person name="Maillard F."/>
            <person name="Murat C."/>
            <person name="Nolan M."/>
            <person name="Ohm R.A."/>
            <person name="Pangilinan J."/>
            <person name="Pereira M.F."/>
            <person name="Perotto S."/>
            <person name="Peter M."/>
            <person name="Pfister S."/>
            <person name="Riley R."/>
            <person name="Sitrit Y."/>
            <person name="Stielow J.B."/>
            <person name="Szollosi G."/>
            <person name="Zifcakova L."/>
            <person name="Stursova M."/>
            <person name="Spatafora J.W."/>
            <person name="Tedersoo L."/>
            <person name="Vaario L.M."/>
            <person name="Yamada A."/>
            <person name="Yan M."/>
            <person name="Wang P."/>
            <person name="Xu J."/>
            <person name="Bruns T."/>
            <person name="Baldrian P."/>
            <person name="Vilgalys R."/>
            <person name="Dunand C."/>
            <person name="Henrissat B."/>
            <person name="Grigoriev I.V."/>
            <person name="Hibbett D."/>
            <person name="Nagy L.G."/>
            <person name="Martin F.M."/>
        </authorList>
    </citation>
    <scope>NUCLEOTIDE SEQUENCE</scope>
    <source>
        <strain evidence="1">P2</strain>
    </source>
</reference>
<sequence>MARHAGGAPDEPNSPEEREQMVGDMIKLSNTGEIPKASVLLIVAPYFGQAASRRTLDAERLKAYKAKLTVFPREVSKPKKGDFIGDDLKAPTTHTDLAPPPSLNPEAPRRITKEERVFDAAKTLRDFKLRATKRDEEGINEKLIADLRWVDDWSTDLDSESIRYQRLRALLPRDTPENHDNELRLN</sequence>
<protein>
    <submittedName>
        <fullName evidence="1">Uncharacterized protein</fullName>
    </submittedName>
</protein>
<reference evidence="1" key="1">
    <citation type="submission" date="2019-10" db="EMBL/GenBank/DDBJ databases">
        <authorList>
            <consortium name="DOE Joint Genome Institute"/>
            <person name="Kuo A."/>
            <person name="Miyauchi S."/>
            <person name="Kiss E."/>
            <person name="Drula E."/>
            <person name="Kohler A."/>
            <person name="Sanchez-Garcia M."/>
            <person name="Andreopoulos B."/>
            <person name="Barry K.W."/>
            <person name="Bonito G."/>
            <person name="Buee M."/>
            <person name="Carver A."/>
            <person name="Chen C."/>
            <person name="Cichocki N."/>
            <person name="Clum A."/>
            <person name="Culley D."/>
            <person name="Crous P.W."/>
            <person name="Fauchery L."/>
            <person name="Girlanda M."/>
            <person name="Hayes R."/>
            <person name="Keri Z."/>
            <person name="Labutti K."/>
            <person name="Lipzen A."/>
            <person name="Lombard V."/>
            <person name="Magnuson J."/>
            <person name="Maillard F."/>
            <person name="Morin E."/>
            <person name="Murat C."/>
            <person name="Nolan M."/>
            <person name="Ohm R."/>
            <person name="Pangilinan J."/>
            <person name="Pereira M."/>
            <person name="Perotto S."/>
            <person name="Peter M."/>
            <person name="Riley R."/>
            <person name="Sitrit Y."/>
            <person name="Stielow B."/>
            <person name="Szollosi G."/>
            <person name="Zifcakova L."/>
            <person name="Stursova M."/>
            <person name="Spatafora J.W."/>
            <person name="Tedersoo L."/>
            <person name="Vaario L.-M."/>
            <person name="Yamada A."/>
            <person name="Yan M."/>
            <person name="Wang P."/>
            <person name="Xu J."/>
            <person name="Bruns T."/>
            <person name="Baldrian P."/>
            <person name="Vilgalys R."/>
            <person name="Henrissat B."/>
            <person name="Grigoriev I.V."/>
            <person name="Hibbett D."/>
            <person name="Nagy L.G."/>
            <person name="Martin F.M."/>
        </authorList>
    </citation>
    <scope>NUCLEOTIDE SEQUENCE</scope>
    <source>
        <strain evidence="1">P2</strain>
    </source>
</reference>
<name>A0ACB6Z594_THEGA</name>
<dbReference type="Proteomes" id="UP000886501">
    <property type="component" value="Unassembled WGS sequence"/>
</dbReference>
<gene>
    <name evidence="1" type="ORF">BDM02DRAFT_3272408</name>
</gene>
<comment type="caution">
    <text evidence="1">The sequence shown here is derived from an EMBL/GenBank/DDBJ whole genome shotgun (WGS) entry which is preliminary data.</text>
</comment>